<name>A0ABR4IJL5_9EURO</name>
<dbReference type="PANTHER" id="PTHR24148">
    <property type="entry name" value="ANKYRIN REPEAT DOMAIN-CONTAINING PROTEIN 39 HOMOLOG-RELATED"/>
    <property type="match status" value="1"/>
</dbReference>
<reference evidence="2 3" key="1">
    <citation type="submission" date="2024-07" db="EMBL/GenBank/DDBJ databases">
        <title>Section-level genome sequencing and comparative genomics of Aspergillus sections Usti and Cavernicolus.</title>
        <authorList>
            <consortium name="Lawrence Berkeley National Laboratory"/>
            <person name="Nybo J.L."/>
            <person name="Vesth T.C."/>
            <person name="Theobald S."/>
            <person name="Frisvad J.C."/>
            <person name="Larsen T.O."/>
            <person name="Kjaerboelling I."/>
            <person name="Rothschild-Mancinelli K."/>
            <person name="Lyhne E.K."/>
            <person name="Kogle M.E."/>
            <person name="Barry K."/>
            <person name="Clum A."/>
            <person name="Na H."/>
            <person name="Ledsgaard L."/>
            <person name="Lin J."/>
            <person name="Lipzen A."/>
            <person name="Kuo A."/>
            <person name="Riley R."/>
            <person name="Mondo S."/>
            <person name="LaButti K."/>
            <person name="Haridas S."/>
            <person name="Pangalinan J."/>
            <person name="Salamov A.A."/>
            <person name="Simmons B.A."/>
            <person name="Magnuson J.K."/>
            <person name="Chen J."/>
            <person name="Drula E."/>
            <person name="Henrissat B."/>
            <person name="Wiebenga A."/>
            <person name="Lubbers R.J."/>
            <person name="Gomes A.C."/>
            <person name="Makela M.R."/>
            <person name="Stajich J."/>
            <person name="Grigoriev I.V."/>
            <person name="Mortensen U.H."/>
            <person name="De vries R.P."/>
            <person name="Baker S.E."/>
            <person name="Andersen M.R."/>
        </authorList>
    </citation>
    <scope>NUCLEOTIDE SEQUENCE [LARGE SCALE GENOMIC DNA]</scope>
    <source>
        <strain evidence="2 3">CBS 600.67</strain>
    </source>
</reference>
<evidence type="ECO:0000259" key="1">
    <source>
        <dbReference type="Pfam" id="PF06985"/>
    </source>
</evidence>
<evidence type="ECO:0000313" key="3">
    <source>
        <dbReference type="Proteomes" id="UP001610335"/>
    </source>
</evidence>
<feature type="domain" description="Heterokaryon incompatibility" evidence="1">
    <location>
        <begin position="45"/>
        <end position="200"/>
    </location>
</feature>
<dbReference type="InterPro" id="IPR010730">
    <property type="entry name" value="HET"/>
</dbReference>
<evidence type="ECO:0000313" key="2">
    <source>
        <dbReference type="EMBL" id="KAL2827980.1"/>
    </source>
</evidence>
<comment type="caution">
    <text evidence="2">The sequence shown here is derived from an EMBL/GenBank/DDBJ whole genome shotgun (WGS) entry which is preliminary data.</text>
</comment>
<protein>
    <submittedName>
        <fullName evidence="2">Heterokaryon incompatibility protein-domain-containing protein</fullName>
    </submittedName>
</protein>
<keyword evidence="3" id="KW-1185">Reference proteome</keyword>
<dbReference type="InterPro" id="IPR052895">
    <property type="entry name" value="HetReg/Transcr_Mod"/>
</dbReference>
<proteinExistence type="predicted"/>
<dbReference type="EMBL" id="JBFXLS010000022">
    <property type="protein sequence ID" value="KAL2827980.1"/>
    <property type="molecule type" value="Genomic_DNA"/>
</dbReference>
<gene>
    <name evidence="2" type="ORF">BDW59DRAFT_159938</name>
</gene>
<sequence>MSFKYQPLDPMKLEIRLLTILPHREFESQIICTLRTVSLKQHPQFEALSYVWGGLEATENIVLDGNSFQITPSLVSALRYLRLADQPRVIWADYICINQADVEEKSTQLLMMWAIYCICTRVVCFLGGPSPRIEAVITWIERYVQKKVTKRTLPWWKHDGKALFSVNARLKKDIASLAAYKGMNDLIHLPYWTRMWTYQEFNLAKYEPICVCGRFNFNASVLSLAVQDRLVAVARTLVARLGDVQEVGYEEFAELLEQLESYDPGCFMTHVDGRKGVRTKNRKGLTSLLWLTARHHCSDPRDKIYALYGMASAAQDAYPADYTKPVEQVMKEATTYIITKEVGLTIFSVFFCRVDNVTNCLLPSWVPEYSENAIDSVDRMAEKGRATQGIEIGKWAIQRADKARPYVSTDLSTLHFLAASVGNCQVLFKFGSDIRAVAVQMTQFLETIPKPLTTIWEEATVLERLMQAIFCHGMPNVNLLAENVVTIIRALSAGATSTRGCRHGCWDDELWDKVSDALGEACHKTMFLVNNERVCGFGVSGVAVSNDDEVFLANKAPNPLVLRRKQDQNNDGSGLRYQLVGQAFIDGLARCQTPNLFCDYVQKQPFKEILVV</sequence>
<dbReference type="Pfam" id="PF06985">
    <property type="entry name" value="HET"/>
    <property type="match status" value="1"/>
</dbReference>
<accession>A0ABR4IJL5</accession>
<dbReference type="PANTHER" id="PTHR24148:SF64">
    <property type="entry name" value="HETEROKARYON INCOMPATIBILITY DOMAIN-CONTAINING PROTEIN"/>
    <property type="match status" value="1"/>
</dbReference>
<dbReference type="Proteomes" id="UP001610335">
    <property type="component" value="Unassembled WGS sequence"/>
</dbReference>
<organism evidence="2 3">
    <name type="scientific">Aspergillus cavernicola</name>
    <dbReference type="NCBI Taxonomy" id="176166"/>
    <lineage>
        <taxon>Eukaryota</taxon>
        <taxon>Fungi</taxon>
        <taxon>Dikarya</taxon>
        <taxon>Ascomycota</taxon>
        <taxon>Pezizomycotina</taxon>
        <taxon>Eurotiomycetes</taxon>
        <taxon>Eurotiomycetidae</taxon>
        <taxon>Eurotiales</taxon>
        <taxon>Aspergillaceae</taxon>
        <taxon>Aspergillus</taxon>
        <taxon>Aspergillus subgen. Nidulantes</taxon>
    </lineage>
</organism>